<feature type="transmembrane region" description="Helical" evidence="6">
    <location>
        <begin position="210"/>
        <end position="232"/>
    </location>
</feature>
<comment type="subcellular location">
    <subcellularLocation>
        <location evidence="1">Membrane</location>
        <topology evidence="1">Multi-pass membrane protein</topology>
    </subcellularLocation>
</comment>
<dbReference type="GO" id="GO:0016020">
    <property type="term" value="C:membrane"/>
    <property type="evidence" value="ECO:0007669"/>
    <property type="project" value="UniProtKB-SubCell"/>
</dbReference>
<feature type="transmembrane region" description="Helical" evidence="6">
    <location>
        <begin position="77"/>
        <end position="97"/>
    </location>
</feature>
<feature type="transmembrane region" description="Helical" evidence="6">
    <location>
        <begin position="27"/>
        <end position="56"/>
    </location>
</feature>
<dbReference type="RefSeq" id="WP_167081624.1">
    <property type="nucleotide sequence ID" value="NZ_BAAADC010000001.1"/>
</dbReference>
<evidence type="ECO:0000256" key="2">
    <source>
        <dbReference type="ARBA" id="ARBA00009773"/>
    </source>
</evidence>
<dbReference type="PANTHER" id="PTHR21716">
    <property type="entry name" value="TRANSMEMBRANE PROTEIN"/>
    <property type="match status" value="1"/>
</dbReference>
<keyword evidence="4 6" id="KW-1133">Transmembrane helix</keyword>
<evidence type="ECO:0000256" key="3">
    <source>
        <dbReference type="ARBA" id="ARBA00022692"/>
    </source>
</evidence>
<dbReference type="PANTHER" id="PTHR21716:SF62">
    <property type="entry name" value="TRANSPORT PROTEIN YDBI-RELATED"/>
    <property type="match status" value="1"/>
</dbReference>
<evidence type="ECO:0000256" key="4">
    <source>
        <dbReference type="ARBA" id="ARBA00022989"/>
    </source>
</evidence>
<feature type="transmembrane region" description="Helical" evidence="6">
    <location>
        <begin position="273"/>
        <end position="293"/>
    </location>
</feature>
<sequence length="352" mass="37486">MTDSDYEAPHGSIPHKPSADAVFVRRALLGGLVVGLLLALWQVSLVLILTFGGIVVAVALRNLAGPLGRWLKVPDRVALLITVLDVSFIALGFFYFFGAMAAHQFSSLIARLPQTLDSAKILLGESLLGRQILAALDQGGNAAERLTAALPLAGGILGGLGEAALMIVVGIYLAADPPLYIHGVLRLVPPRRRTRTLQILNAVGEALQKWLLGMTLDMLLLGVMTFIGLWAIGVPLPFALAVLSGVAVFVPYIGPAIAMIPGLLLAFSVRPILALYAAGVYTVVLTIEAYVSQPLLQRWAVSLPAIFNLLAILVFAPLFGIWGAILATPLSVALWVLVQKIYIEDVLDDRKG</sequence>
<keyword evidence="3 6" id="KW-0812">Transmembrane</keyword>
<comment type="caution">
    <text evidence="7">The sequence shown here is derived from an EMBL/GenBank/DDBJ whole genome shotgun (WGS) entry which is preliminary data.</text>
</comment>
<evidence type="ECO:0000256" key="6">
    <source>
        <dbReference type="SAM" id="Phobius"/>
    </source>
</evidence>
<keyword evidence="5 6" id="KW-0472">Membrane</keyword>
<keyword evidence="8" id="KW-1185">Reference proteome</keyword>
<feature type="transmembrane region" description="Helical" evidence="6">
    <location>
        <begin position="163"/>
        <end position="189"/>
    </location>
</feature>
<feature type="transmembrane region" description="Helical" evidence="6">
    <location>
        <begin position="238"/>
        <end position="266"/>
    </location>
</feature>
<gene>
    <name evidence="7" type="ORF">FHS83_001069</name>
</gene>
<organism evidence="7 8">
    <name type="scientific">Rhizomicrobium palustre</name>
    <dbReference type="NCBI Taxonomy" id="189966"/>
    <lineage>
        <taxon>Bacteria</taxon>
        <taxon>Pseudomonadati</taxon>
        <taxon>Pseudomonadota</taxon>
        <taxon>Alphaproteobacteria</taxon>
        <taxon>Micropepsales</taxon>
        <taxon>Micropepsaceae</taxon>
        <taxon>Rhizomicrobium</taxon>
    </lineage>
</organism>
<dbReference type="AlphaFoldDB" id="A0A846MX83"/>
<dbReference type="GO" id="GO:0055085">
    <property type="term" value="P:transmembrane transport"/>
    <property type="evidence" value="ECO:0007669"/>
    <property type="project" value="TreeGrafter"/>
</dbReference>
<name>A0A846MX83_9PROT</name>
<proteinExistence type="inferred from homology"/>
<reference evidence="7 8" key="1">
    <citation type="submission" date="2020-03" db="EMBL/GenBank/DDBJ databases">
        <title>Genomic Encyclopedia of Type Strains, Phase IV (KMG-IV): sequencing the most valuable type-strain genomes for metagenomic binning, comparative biology and taxonomic classification.</title>
        <authorList>
            <person name="Goeker M."/>
        </authorList>
    </citation>
    <scope>NUCLEOTIDE SEQUENCE [LARGE SCALE GENOMIC DNA]</scope>
    <source>
        <strain evidence="7 8">DSM 19867</strain>
    </source>
</reference>
<evidence type="ECO:0000256" key="1">
    <source>
        <dbReference type="ARBA" id="ARBA00004141"/>
    </source>
</evidence>
<dbReference type="Pfam" id="PF01594">
    <property type="entry name" value="AI-2E_transport"/>
    <property type="match status" value="1"/>
</dbReference>
<accession>A0A846MX83</accession>
<dbReference type="InterPro" id="IPR002549">
    <property type="entry name" value="AI-2E-like"/>
</dbReference>
<protein>
    <submittedName>
        <fullName evidence="7">Putative PurR-regulated permease PerM</fullName>
    </submittedName>
</protein>
<feature type="transmembrane region" description="Helical" evidence="6">
    <location>
        <begin position="305"/>
        <end position="338"/>
    </location>
</feature>
<dbReference type="Proteomes" id="UP000570514">
    <property type="component" value="Unassembled WGS sequence"/>
</dbReference>
<evidence type="ECO:0000313" key="7">
    <source>
        <dbReference type="EMBL" id="NIK87751.1"/>
    </source>
</evidence>
<dbReference type="EMBL" id="JAASRM010000001">
    <property type="protein sequence ID" value="NIK87751.1"/>
    <property type="molecule type" value="Genomic_DNA"/>
</dbReference>
<evidence type="ECO:0000313" key="8">
    <source>
        <dbReference type="Proteomes" id="UP000570514"/>
    </source>
</evidence>
<evidence type="ECO:0000256" key="5">
    <source>
        <dbReference type="ARBA" id="ARBA00023136"/>
    </source>
</evidence>
<comment type="similarity">
    <text evidence="2">Belongs to the autoinducer-2 exporter (AI-2E) (TC 2.A.86) family.</text>
</comment>